<dbReference type="Pfam" id="PF00534">
    <property type="entry name" value="Glycos_transf_1"/>
    <property type="match status" value="1"/>
</dbReference>
<evidence type="ECO:0000256" key="7">
    <source>
        <dbReference type="ARBA" id="ARBA00022528"/>
    </source>
</evidence>
<dbReference type="PANTHER" id="PTHR45825">
    <property type="entry name" value="GRANULE-BOUND STARCH SYNTHASE 1, CHLOROPLASTIC/AMYLOPLASTIC"/>
    <property type="match status" value="1"/>
</dbReference>
<dbReference type="Gene3D" id="3.40.50.2000">
    <property type="entry name" value="Glycogen Phosphorylase B"/>
    <property type="match status" value="3"/>
</dbReference>
<dbReference type="Pfam" id="PF08323">
    <property type="entry name" value="Glyco_transf_5"/>
    <property type="match status" value="1"/>
</dbReference>
<evidence type="ECO:0000256" key="1">
    <source>
        <dbReference type="ARBA" id="ARBA00001478"/>
    </source>
</evidence>
<comment type="similarity">
    <text evidence="5">Belongs to the glycosyltransferase 1 family. Bacterial/plant glycogen synthase subfamily.</text>
</comment>
<evidence type="ECO:0000256" key="12">
    <source>
        <dbReference type="ARBA" id="ARBA00022946"/>
    </source>
</evidence>
<reference evidence="16 17" key="1">
    <citation type="journal article" date="2018" name="Mol. Plant">
        <title>The genome of Artemisia annua provides insight into the evolution of Asteraceae family and artemisinin biosynthesis.</title>
        <authorList>
            <person name="Shen Q."/>
            <person name="Zhang L."/>
            <person name="Liao Z."/>
            <person name="Wang S."/>
            <person name="Yan T."/>
            <person name="Shi P."/>
            <person name="Liu M."/>
            <person name="Fu X."/>
            <person name="Pan Q."/>
            <person name="Wang Y."/>
            <person name="Lv Z."/>
            <person name="Lu X."/>
            <person name="Zhang F."/>
            <person name="Jiang W."/>
            <person name="Ma Y."/>
            <person name="Chen M."/>
            <person name="Hao X."/>
            <person name="Li L."/>
            <person name="Tang Y."/>
            <person name="Lv G."/>
            <person name="Zhou Y."/>
            <person name="Sun X."/>
            <person name="Brodelius P.E."/>
            <person name="Rose J.K.C."/>
            <person name="Tang K."/>
        </authorList>
    </citation>
    <scope>NUCLEOTIDE SEQUENCE [LARGE SCALE GENOMIC DNA]</scope>
    <source>
        <strain evidence="17">cv. Huhao1</strain>
        <tissue evidence="16">Leaf</tissue>
    </source>
</reference>
<sequence length="613" mass="68376">MTLLLMYPTFTCKLNHYISHKPSVKWGVNRQFAFSSCSKNSRTSDCIKLRVSSDNSQEKWFFTYKDEEIHRLLLGGEKDNSASVDGFQLVPQSGDIEVSNFHADKEEKVVDDDLTKEKLTEVTYNIVFVTSEASPYSKTGGLGDVCGSLPIALAARGHRVMVISPRYMHGGPSDEKFAGTTDLDCRTKVYCFGGAQDVDFFHEYREGVDWVFVDHPCYHRPGNPYGDMYGAFGDNQFRFTLLCHAACEAPLVLPLGGFTYGEKCLFLANDWPAGLVPVLLAAKYRPHGIYKDARSIAVIHNLSHQGVEPAATYGNLGLPSEFYGALEWVFPTWARTHALDTGQAVNILKGAIVTSDRILTVSQGYSWEITTPDGGYGMNELLTSRKSVLNGITNGIDVTEWDPSSDEHIASHYTVDDLSGKVGFIGRLDYQKGIDIILSATPALLQDDVQFVMLGSGEKQYEEWMRATEAAFSYKFRGWVGFNVPISHQITAGCDILLMPSRFEPCGLNQLYAMRYGTVPVVHGTGGLRDTVKTFNPYAKEGKGEGTGWAFSPLTRECTLNALRVAIRTYRDHKTTWEGLMRRGMERECSWDNAAVQYEQVFQWAFIDPPYAS</sequence>
<gene>
    <name evidence="16" type="ORF">CTI12_AA047190</name>
</gene>
<keyword evidence="11" id="KW-0750">Starch biosynthesis</keyword>
<keyword evidence="7" id="KW-0150">Chloroplast</keyword>
<evidence type="ECO:0000313" key="16">
    <source>
        <dbReference type="EMBL" id="PWA95717.1"/>
    </source>
</evidence>
<dbReference type="AlphaFoldDB" id="A0A2U1QCL3"/>
<name>A0A2U1QCL3_ARTAN</name>
<keyword evidence="12" id="KW-0809">Transit peptide</keyword>
<keyword evidence="17" id="KW-1185">Reference proteome</keyword>
<keyword evidence="8" id="KW-0934">Plastid</keyword>
<keyword evidence="13" id="KW-0035">Amyloplast</keyword>
<evidence type="ECO:0000256" key="11">
    <source>
        <dbReference type="ARBA" id="ARBA00022922"/>
    </source>
</evidence>
<dbReference type="STRING" id="35608.A0A2U1QCL3"/>
<dbReference type="GO" id="GO:0010021">
    <property type="term" value="P:amylopectin biosynthetic process"/>
    <property type="evidence" value="ECO:0007669"/>
    <property type="project" value="UniProtKB-ARBA"/>
</dbReference>
<dbReference type="GO" id="GO:0019252">
    <property type="term" value="P:starch biosynthetic process"/>
    <property type="evidence" value="ECO:0007669"/>
    <property type="project" value="UniProtKB-UniPathway"/>
</dbReference>
<dbReference type="OrthoDB" id="512920at2759"/>
<evidence type="ECO:0000256" key="3">
    <source>
        <dbReference type="ARBA" id="ARBA00004602"/>
    </source>
</evidence>
<dbReference type="FunFam" id="3.40.50.2000:FF:000048">
    <property type="entry name" value="Starch synthase, chloroplastic/amyloplastic"/>
    <property type="match status" value="1"/>
</dbReference>
<keyword evidence="10" id="KW-0808">Transferase</keyword>
<evidence type="ECO:0000256" key="6">
    <source>
        <dbReference type="ARBA" id="ARBA00012588"/>
    </source>
</evidence>
<comment type="subcellular location">
    <subcellularLocation>
        <location evidence="3">Plastid</location>
        <location evidence="3">Amyloplast</location>
    </subcellularLocation>
    <subcellularLocation>
        <location evidence="2">Plastid</location>
        <location evidence="2">Chloroplast</location>
    </subcellularLocation>
</comment>
<dbReference type="GO" id="GO:0004373">
    <property type="term" value="F:alpha-1,4-glucan glucosyltransferase (UDP-glucose donor) activity"/>
    <property type="evidence" value="ECO:0007669"/>
    <property type="project" value="InterPro"/>
</dbReference>
<keyword evidence="9" id="KW-0328">Glycosyltransferase</keyword>
<feature type="domain" description="Starch synthase catalytic" evidence="15">
    <location>
        <begin position="125"/>
        <end position="383"/>
    </location>
</feature>
<dbReference type="CDD" id="cd03791">
    <property type="entry name" value="GT5_Glycogen_synthase_DULL1-like"/>
    <property type="match status" value="1"/>
</dbReference>
<comment type="pathway">
    <text evidence="4">Glycan biosynthesis; starch biosynthesis.</text>
</comment>
<dbReference type="InterPro" id="IPR001296">
    <property type="entry name" value="Glyco_trans_1"/>
</dbReference>
<accession>A0A2U1QCL3</accession>
<dbReference type="SUPFAM" id="SSF53756">
    <property type="entry name" value="UDP-Glycosyltransferase/glycogen phosphorylase"/>
    <property type="match status" value="1"/>
</dbReference>
<dbReference type="UniPathway" id="UPA00152"/>
<evidence type="ECO:0000256" key="13">
    <source>
        <dbReference type="ARBA" id="ARBA00023234"/>
    </source>
</evidence>
<evidence type="ECO:0000256" key="2">
    <source>
        <dbReference type="ARBA" id="ARBA00004229"/>
    </source>
</evidence>
<protein>
    <recommendedName>
        <fullName evidence="6">starch synthase</fullName>
        <ecNumber evidence="6">2.4.1.21</ecNumber>
    </recommendedName>
</protein>
<organism evidence="16 17">
    <name type="scientific">Artemisia annua</name>
    <name type="common">Sweet wormwood</name>
    <dbReference type="NCBI Taxonomy" id="35608"/>
    <lineage>
        <taxon>Eukaryota</taxon>
        <taxon>Viridiplantae</taxon>
        <taxon>Streptophyta</taxon>
        <taxon>Embryophyta</taxon>
        <taxon>Tracheophyta</taxon>
        <taxon>Spermatophyta</taxon>
        <taxon>Magnoliopsida</taxon>
        <taxon>eudicotyledons</taxon>
        <taxon>Gunneridae</taxon>
        <taxon>Pentapetalae</taxon>
        <taxon>asterids</taxon>
        <taxon>campanulids</taxon>
        <taxon>Asterales</taxon>
        <taxon>Asteraceae</taxon>
        <taxon>Asteroideae</taxon>
        <taxon>Anthemideae</taxon>
        <taxon>Artemisiinae</taxon>
        <taxon>Artemisia</taxon>
    </lineage>
</organism>
<dbReference type="GO" id="GO:0009507">
    <property type="term" value="C:chloroplast"/>
    <property type="evidence" value="ECO:0007669"/>
    <property type="project" value="UniProtKB-SubCell"/>
</dbReference>
<dbReference type="EC" id="2.4.1.21" evidence="6"/>
<evidence type="ECO:0000313" key="17">
    <source>
        <dbReference type="Proteomes" id="UP000245207"/>
    </source>
</evidence>
<evidence type="ECO:0000259" key="15">
    <source>
        <dbReference type="Pfam" id="PF08323"/>
    </source>
</evidence>
<dbReference type="GO" id="GO:0009011">
    <property type="term" value="F:alpha-1,4-glucan glucosyltransferase (ADP-glucose donor) activity"/>
    <property type="evidence" value="ECO:0007669"/>
    <property type="project" value="UniProtKB-EC"/>
</dbReference>
<dbReference type="Proteomes" id="UP000245207">
    <property type="component" value="Unassembled WGS sequence"/>
</dbReference>
<comment type="caution">
    <text evidence="16">The sequence shown here is derived from an EMBL/GenBank/DDBJ whole genome shotgun (WGS) entry which is preliminary data.</text>
</comment>
<comment type="catalytic activity">
    <reaction evidence="1">
        <text>[(1-&gt;4)-alpha-D-glucosyl](n) + ADP-alpha-D-glucose = [(1-&gt;4)-alpha-D-glucosyl](n+1) + ADP + H(+)</text>
        <dbReference type="Rhea" id="RHEA:18189"/>
        <dbReference type="Rhea" id="RHEA-COMP:9584"/>
        <dbReference type="Rhea" id="RHEA-COMP:9587"/>
        <dbReference type="ChEBI" id="CHEBI:15378"/>
        <dbReference type="ChEBI" id="CHEBI:15444"/>
        <dbReference type="ChEBI" id="CHEBI:57498"/>
        <dbReference type="ChEBI" id="CHEBI:456216"/>
        <dbReference type="EC" id="2.4.1.21"/>
    </reaction>
</comment>
<evidence type="ECO:0000256" key="9">
    <source>
        <dbReference type="ARBA" id="ARBA00022676"/>
    </source>
</evidence>
<dbReference type="HAMAP" id="MF_00484">
    <property type="entry name" value="Glycogen_synth"/>
    <property type="match status" value="1"/>
</dbReference>
<evidence type="ECO:0000256" key="5">
    <source>
        <dbReference type="ARBA" id="ARBA00010281"/>
    </source>
</evidence>
<feature type="domain" description="Glycosyl transferase family 1" evidence="14">
    <location>
        <begin position="421"/>
        <end position="535"/>
    </location>
</feature>
<evidence type="ECO:0000256" key="4">
    <source>
        <dbReference type="ARBA" id="ARBA00004727"/>
    </source>
</evidence>
<dbReference type="InterPro" id="IPR011835">
    <property type="entry name" value="GS/SS"/>
</dbReference>
<evidence type="ECO:0000256" key="8">
    <source>
        <dbReference type="ARBA" id="ARBA00022640"/>
    </source>
</evidence>
<dbReference type="EMBL" id="PKPP01000222">
    <property type="protein sequence ID" value="PWA95717.1"/>
    <property type="molecule type" value="Genomic_DNA"/>
</dbReference>
<evidence type="ECO:0000259" key="14">
    <source>
        <dbReference type="Pfam" id="PF00534"/>
    </source>
</evidence>
<dbReference type="InterPro" id="IPR013534">
    <property type="entry name" value="Starch_synth_cat_dom"/>
</dbReference>
<dbReference type="GO" id="GO:0009501">
    <property type="term" value="C:amyloplast"/>
    <property type="evidence" value="ECO:0007669"/>
    <property type="project" value="UniProtKB-SubCell"/>
</dbReference>
<dbReference type="PANTHER" id="PTHR45825:SF11">
    <property type="entry name" value="ALPHA AMYLASE DOMAIN-CONTAINING PROTEIN"/>
    <property type="match status" value="1"/>
</dbReference>
<proteinExistence type="inferred from homology"/>
<evidence type="ECO:0000256" key="10">
    <source>
        <dbReference type="ARBA" id="ARBA00022679"/>
    </source>
</evidence>